<dbReference type="RefSeq" id="WP_099437260.1">
    <property type="nucleotide sequence ID" value="NZ_CP024091.1"/>
</dbReference>
<dbReference type="AlphaFoldDB" id="A0A2D1U133"/>
<evidence type="ECO:0000313" key="3">
    <source>
        <dbReference type="EMBL" id="ATP55307.1"/>
    </source>
</evidence>
<protein>
    <recommendedName>
        <fullName evidence="2">DUF6265 domain-containing protein</fullName>
    </recommendedName>
</protein>
<name>A0A2D1U133_9SPHI</name>
<keyword evidence="1" id="KW-0732">Signal</keyword>
<dbReference type="Proteomes" id="UP000223749">
    <property type="component" value="Chromosome"/>
</dbReference>
<dbReference type="OrthoDB" id="7567258at2"/>
<feature type="signal peptide" evidence="1">
    <location>
        <begin position="1"/>
        <end position="21"/>
    </location>
</feature>
<keyword evidence="4" id="KW-1185">Reference proteome</keyword>
<dbReference type="KEGG" id="pgs:CPT03_01920"/>
<accession>A0A2D1U133</accession>
<sequence length="168" mass="19350">MRHSYTLLLLFFICFLPKTQAQTEPKGGSVADVSFIQGHWKAITPEGQSIEGVWLQPEGENILGFMRMMKAGKADLYEILAYEQTEQGLVSMVKHFKPGLLGLEEKDKHDRYNFVEASKDRAIFQKEGESLRILYEKRSANQFVIARGNLQDGKWVFKDLFVFNRTKN</sequence>
<feature type="chain" id="PRO_5013891148" description="DUF6265 domain-containing protein" evidence="1">
    <location>
        <begin position="22"/>
        <end position="168"/>
    </location>
</feature>
<evidence type="ECO:0000313" key="4">
    <source>
        <dbReference type="Proteomes" id="UP000223749"/>
    </source>
</evidence>
<feature type="domain" description="DUF6265" evidence="2">
    <location>
        <begin position="34"/>
        <end position="146"/>
    </location>
</feature>
<evidence type="ECO:0000259" key="2">
    <source>
        <dbReference type="Pfam" id="PF19780"/>
    </source>
</evidence>
<evidence type="ECO:0000256" key="1">
    <source>
        <dbReference type="SAM" id="SignalP"/>
    </source>
</evidence>
<gene>
    <name evidence="3" type="ORF">CPT03_01920</name>
</gene>
<reference evidence="3 4" key="1">
    <citation type="submission" date="2017-10" db="EMBL/GenBank/DDBJ databases">
        <title>Whole genome of Pedobacter ginsengisoli T01R-27 isolated from tomato rhizosphere.</title>
        <authorList>
            <person name="Weon H.-Y."/>
            <person name="Lee S.A."/>
            <person name="Sang M.K."/>
            <person name="Song J."/>
        </authorList>
    </citation>
    <scope>NUCLEOTIDE SEQUENCE [LARGE SCALE GENOMIC DNA]</scope>
    <source>
        <strain evidence="3 4">T01R-27</strain>
    </source>
</reference>
<dbReference type="Pfam" id="PF19780">
    <property type="entry name" value="DUF6265"/>
    <property type="match status" value="1"/>
</dbReference>
<organism evidence="3 4">
    <name type="scientific">Pedobacter ginsengisoli</name>
    <dbReference type="NCBI Taxonomy" id="363852"/>
    <lineage>
        <taxon>Bacteria</taxon>
        <taxon>Pseudomonadati</taxon>
        <taxon>Bacteroidota</taxon>
        <taxon>Sphingobacteriia</taxon>
        <taxon>Sphingobacteriales</taxon>
        <taxon>Sphingobacteriaceae</taxon>
        <taxon>Pedobacter</taxon>
    </lineage>
</organism>
<proteinExistence type="predicted"/>
<dbReference type="InterPro" id="IPR046232">
    <property type="entry name" value="DUF6265"/>
</dbReference>
<dbReference type="EMBL" id="CP024091">
    <property type="protein sequence ID" value="ATP55307.1"/>
    <property type="molecule type" value="Genomic_DNA"/>
</dbReference>